<keyword evidence="4" id="KW-0547">Nucleotide-binding</keyword>
<dbReference type="GO" id="GO:0001147">
    <property type="term" value="F:transcription termination site sequence-specific DNA binding"/>
    <property type="evidence" value="ECO:0007669"/>
    <property type="project" value="TreeGrafter"/>
</dbReference>
<dbReference type="Gene3D" id="3.40.960.10">
    <property type="entry name" value="VSR Endonuclease"/>
    <property type="match status" value="1"/>
</dbReference>
<dbReference type="Pfam" id="PF10881">
    <property type="entry name" value="DUF2726"/>
    <property type="match status" value="1"/>
</dbReference>
<dbReference type="InterPro" id="IPR041679">
    <property type="entry name" value="DNA2/NAM7-like_C"/>
</dbReference>
<name>A0A388TJR2_9BACT</name>
<keyword evidence="4" id="KW-0067">ATP-binding</keyword>
<dbReference type="InterPro" id="IPR027417">
    <property type="entry name" value="P-loop_NTPase"/>
</dbReference>
<dbReference type="Gene3D" id="3.40.50.300">
    <property type="entry name" value="P-loop containing nucleotide triphosphate hydrolases"/>
    <property type="match status" value="3"/>
</dbReference>
<gene>
    <name evidence="4" type="ORF">NO2_1216</name>
</gene>
<dbReference type="CDD" id="cd17934">
    <property type="entry name" value="DEXXQc_Upf1-like"/>
    <property type="match status" value="1"/>
</dbReference>
<dbReference type="InterPro" id="IPR024402">
    <property type="entry name" value="DUF2726"/>
</dbReference>
<dbReference type="CDD" id="cd18808">
    <property type="entry name" value="SF1_C_Upf1"/>
    <property type="match status" value="1"/>
</dbReference>
<reference evidence="4 5" key="1">
    <citation type="journal article" date="2019" name="ISME J.">
        <title>Genome analyses of uncultured TG2/ZB3 bacteria in 'Margulisbacteria' specifically attached to ectosymbiotic spirochetes of protists in the termite gut.</title>
        <authorList>
            <person name="Utami Y.D."/>
            <person name="Kuwahara H."/>
            <person name="Igai K."/>
            <person name="Murakami T."/>
            <person name="Sugaya K."/>
            <person name="Morikawa T."/>
            <person name="Nagura Y."/>
            <person name="Yuki M."/>
            <person name="Deevong P."/>
            <person name="Inoue T."/>
            <person name="Kihara K."/>
            <person name="Lo N."/>
            <person name="Yamada A."/>
            <person name="Ohkuma M."/>
            <person name="Hongoh Y."/>
        </authorList>
    </citation>
    <scope>NUCLEOTIDE SEQUENCE [LARGE SCALE GENOMIC DNA]</scope>
    <source>
        <strain evidence="4">NkOx7-02</strain>
    </source>
</reference>
<organism evidence="4 5">
    <name type="scientific">Candidatus Termititenax persephonae</name>
    <dbReference type="NCBI Taxonomy" id="2218525"/>
    <lineage>
        <taxon>Bacteria</taxon>
        <taxon>Bacillati</taxon>
        <taxon>Candidatus Margulisiibacteriota</taxon>
        <taxon>Candidatus Termititenacia</taxon>
        <taxon>Candidatus Termititenacales</taxon>
        <taxon>Candidatus Termititenacaceae</taxon>
        <taxon>Candidatus Termititenax</taxon>
    </lineage>
</organism>
<evidence type="ECO:0000313" key="4">
    <source>
        <dbReference type="EMBL" id="GBR76708.1"/>
    </source>
</evidence>
<dbReference type="AlphaFoldDB" id="A0A388TJR2"/>
<evidence type="ECO:0000259" key="1">
    <source>
        <dbReference type="Pfam" id="PF10881"/>
    </source>
</evidence>
<dbReference type="Proteomes" id="UP000275925">
    <property type="component" value="Unassembled WGS sequence"/>
</dbReference>
<comment type="caution">
    <text evidence="4">The sequence shown here is derived from an EMBL/GenBank/DDBJ whole genome shotgun (WGS) entry which is preliminary data.</text>
</comment>
<dbReference type="Pfam" id="PF13087">
    <property type="entry name" value="AAA_12"/>
    <property type="match status" value="1"/>
</dbReference>
<sequence length="785" mass="90473">MLGAFLCGELSEIKLHQSEKVARCGAFFREIKSNTPEITTSTVYPFGFNASQKDAVNKALANKLSIIEGPPGTGKTQTILNIIANAVIRGESVAVVSSNNSATKNVLDKLKKYDVDFIAAYLGNKDNKKDFINSQQSLPDMKDWKLTSEVITLLQQQLKSRYIDLREKLVQQNDLSALKQELSVIQTEENHFLKYFDSFDARQWPQVAWALNTSQEALEMWLLCENEEMTQNKSLITFLKRIFEYLRFWNRRKPLIRKLLEQYSRDYLVALFQRRFYELKISELTSDMSKLTRELDSFDFNAKMSEFSEISAQLFKAKLAKKYTKKNRIPYELDDLWKNSEKFIDDYPVILSTTYSLRSSLNSRVMYDYVIIDESSQVDLCTGALALSCARKAVVVGDLKQLPNVVDSEASNITDNIFAEYDLAEVYRYKSHSLLSAITEMFPNAPNTLLREHYRCHPKIIEFCNKKFYDGQLIILTEHNTEREPLMVYKTVEGNHERNRINQRQIDIIRDEIIPQQKLNTEDGSLGIVTPYRNQTNALQNAFKGMSVKADTVDKFQGQENEVIILSTVDNDISEFTDNANRLNVAISRAIEQLIVVVNGSDTMKDTNIGDLVRYIEYNNFTVVDSKIRSVFDYLYRSYAQRRQKFLLKRKRISEYDSENLMYALITSVLKDKGLNNIEVAVHVPLKMIICDTSLMTLSEKQYAVNILTHVDFLIYDVIDKSPRLVVEVDGAIYHAEGTRQSERDAMKNEIFNKYGLPILRFRTDGSCERERLSEALDSIYSKSV</sequence>
<evidence type="ECO:0000313" key="5">
    <source>
        <dbReference type="Proteomes" id="UP000275925"/>
    </source>
</evidence>
<accession>A0A388TJR2</accession>
<dbReference type="PANTHER" id="PTHR10887:SF495">
    <property type="entry name" value="HELICASE SENATAXIN ISOFORM X1-RELATED"/>
    <property type="match status" value="1"/>
</dbReference>
<dbReference type="InterPro" id="IPR047187">
    <property type="entry name" value="SF1_C_Upf1"/>
</dbReference>
<dbReference type="Pfam" id="PF13086">
    <property type="entry name" value="AAA_11"/>
    <property type="match status" value="1"/>
</dbReference>
<dbReference type="InterPro" id="IPR041677">
    <property type="entry name" value="DNA2/NAM7_AAA_11"/>
</dbReference>
<proteinExistence type="predicted"/>
<dbReference type="GO" id="GO:0004386">
    <property type="term" value="F:helicase activity"/>
    <property type="evidence" value="ECO:0007669"/>
    <property type="project" value="UniProtKB-KW"/>
</dbReference>
<protein>
    <submittedName>
        <fullName evidence="4">DNA helicase</fullName>
    </submittedName>
</protein>
<dbReference type="SUPFAM" id="SSF52540">
    <property type="entry name" value="P-loop containing nucleoside triphosphate hydrolases"/>
    <property type="match status" value="1"/>
</dbReference>
<keyword evidence="5" id="KW-1185">Reference proteome</keyword>
<feature type="domain" description="DNA2/NAM7 helicase-like C-terminal" evidence="3">
    <location>
        <begin position="432"/>
        <end position="599"/>
    </location>
</feature>
<evidence type="ECO:0000259" key="3">
    <source>
        <dbReference type="Pfam" id="PF13087"/>
    </source>
</evidence>
<feature type="domain" description="DNA2/NAM7 helicase helicase" evidence="2">
    <location>
        <begin position="48"/>
        <end position="409"/>
    </location>
</feature>
<keyword evidence="4" id="KW-0378">Hydrolase</keyword>
<feature type="domain" description="DUF2726" evidence="1">
    <location>
        <begin position="657"/>
        <end position="778"/>
    </location>
</feature>
<evidence type="ECO:0000259" key="2">
    <source>
        <dbReference type="Pfam" id="PF13086"/>
    </source>
</evidence>
<dbReference type="InterPro" id="IPR045055">
    <property type="entry name" value="DNA2/NAM7-like"/>
</dbReference>
<dbReference type="GO" id="GO:0006369">
    <property type="term" value="P:termination of RNA polymerase II transcription"/>
    <property type="evidence" value="ECO:0007669"/>
    <property type="project" value="TreeGrafter"/>
</dbReference>
<keyword evidence="4" id="KW-0347">Helicase</keyword>
<dbReference type="EMBL" id="BGZO01000041">
    <property type="protein sequence ID" value="GBR76708.1"/>
    <property type="molecule type" value="Genomic_DNA"/>
</dbReference>
<dbReference type="PANTHER" id="PTHR10887">
    <property type="entry name" value="DNA2/NAM7 HELICASE FAMILY"/>
    <property type="match status" value="1"/>
</dbReference>